<evidence type="ECO:0000313" key="7">
    <source>
        <dbReference type="EMBL" id="ALC49370.1"/>
    </source>
</evidence>
<name>A0A0M4FAF7_DROBS</name>
<keyword evidence="2 6" id="KW-1003">Cell membrane</keyword>
<dbReference type="Proteomes" id="UP000494163">
    <property type="component" value="Chromosome X"/>
</dbReference>
<feature type="transmembrane region" description="Helical" evidence="6">
    <location>
        <begin position="342"/>
        <end position="362"/>
    </location>
</feature>
<comment type="caution">
    <text evidence="6">Lacks conserved residue(s) required for the propagation of feature annotation.</text>
</comment>
<dbReference type="OMA" id="IVCNVYF"/>
<evidence type="ECO:0000256" key="4">
    <source>
        <dbReference type="ARBA" id="ARBA00022989"/>
    </source>
</evidence>
<dbReference type="EMBL" id="CP012528">
    <property type="protein sequence ID" value="ALC49370.1"/>
    <property type="molecule type" value="Genomic_DNA"/>
</dbReference>
<dbReference type="AlphaFoldDB" id="A0A0M4FAF7"/>
<evidence type="ECO:0000313" key="8">
    <source>
        <dbReference type="Proteomes" id="UP000494163"/>
    </source>
</evidence>
<keyword evidence="6" id="KW-0807">Transducer</keyword>
<evidence type="ECO:0000256" key="1">
    <source>
        <dbReference type="ARBA" id="ARBA00004651"/>
    </source>
</evidence>
<keyword evidence="4 6" id="KW-1133">Transmembrane helix</keyword>
<keyword evidence="8" id="KW-1185">Reference proteome</keyword>
<dbReference type="GO" id="GO:0007165">
    <property type="term" value="P:signal transduction"/>
    <property type="evidence" value="ECO:0007669"/>
    <property type="project" value="UniProtKB-KW"/>
</dbReference>
<proteinExistence type="inferred from homology"/>
<evidence type="ECO:0000256" key="6">
    <source>
        <dbReference type="RuleBase" id="RU363108"/>
    </source>
</evidence>
<protein>
    <recommendedName>
        <fullName evidence="6">Gustatory receptor</fullName>
    </recommendedName>
</protein>
<feature type="transmembrane region" description="Helical" evidence="6">
    <location>
        <begin position="222"/>
        <end position="242"/>
    </location>
</feature>
<dbReference type="Pfam" id="PF08395">
    <property type="entry name" value="7tm_7"/>
    <property type="match status" value="1"/>
</dbReference>
<feature type="transmembrane region" description="Helical" evidence="6">
    <location>
        <begin position="73"/>
        <end position="95"/>
    </location>
</feature>
<feature type="transmembrane region" description="Helical" evidence="6">
    <location>
        <begin position="254"/>
        <end position="274"/>
    </location>
</feature>
<dbReference type="GO" id="GO:0005886">
    <property type="term" value="C:plasma membrane"/>
    <property type="evidence" value="ECO:0007669"/>
    <property type="project" value="UniProtKB-SubCell"/>
</dbReference>
<keyword evidence="6" id="KW-0675">Receptor</keyword>
<evidence type="ECO:0000256" key="5">
    <source>
        <dbReference type="ARBA" id="ARBA00023136"/>
    </source>
</evidence>
<accession>A0A0M4FAF7</accession>
<dbReference type="GO" id="GO:0050909">
    <property type="term" value="P:sensory perception of taste"/>
    <property type="evidence" value="ECO:0007669"/>
    <property type="project" value="InterPro"/>
</dbReference>
<evidence type="ECO:0000256" key="3">
    <source>
        <dbReference type="ARBA" id="ARBA00022692"/>
    </source>
</evidence>
<comment type="subcellular location">
    <subcellularLocation>
        <location evidence="1 6">Cell membrane</location>
        <topology evidence="1 6">Multi-pass membrane protein</topology>
    </subcellularLocation>
</comment>
<sequence>MSRRTERYLGVYFRLLALSACLEQRAGQSLLSAYLSLVLGDGLYQVYRYSQNSWQMNDFRLEHRMQLKSYVKIIDAMNVAYLLTHLLMVSLALLWRHKERRLLAQLPALTERTRPLINTNLHLVMECLVSGSAVMLCVLQANTYGLLLSNLRYIYCTQAVRARYLQMALLVERLDAQLLQLQQQLAAANEQQQQQRCWRQLRCKYAHIVKVSRQLSQLYGPALLWMNALCIGDFIVVCYVIIVLRELTEIDFSWLMLWQSIYVMLPTLMKIWTLCSTCNSCVRRTQRLLWQVNNASYLATARPGVVINAHLRSLCFDFTLQIMQSPLEFNICSIYQLNLQTLAGMFIFIVESLVIFLQFVALSKQTN</sequence>
<organism evidence="7 8">
    <name type="scientific">Drosophila busckii</name>
    <name type="common">Fruit fly</name>
    <dbReference type="NCBI Taxonomy" id="30019"/>
    <lineage>
        <taxon>Eukaryota</taxon>
        <taxon>Metazoa</taxon>
        <taxon>Ecdysozoa</taxon>
        <taxon>Arthropoda</taxon>
        <taxon>Hexapoda</taxon>
        <taxon>Insecta</taxon>
        <taxon>Pterygota</taxon>
        <taxon>Neoptera</taxon>
        <taxon>Endopterygota</taxon>
        <taxon>Diptera</taxon>
        <taxon>Brachycera</taxon>
        <taxon>Muscomorpha</taxon>
        <taxon>Ephydroidea</taxon>
        <taxon>Drosophilidae</taxon>
        <taxon>Drosophila</taxon>
    </lineage>
</organism>
<reference evidence="7 8" key="1">
    <citation type="submission" date="2015-08" db="EMBL/GenBank/DDBJ databases">
        <title>Ancestral chromatin configuration constrains chromatin evolution on differentiating sex chromosomes in Drosophila.</title>
        <authorList>
            <person name="Zhou Q."/>
            <person name="Bachtrog D."/>
        </authorList>
    </citation>
    <scope>NUCLEOTIDE SEQUENCE [LARGE SCALE GENOMIC DNA]</scope>
    <source>
        <tissue evidence="7">Whole larvae</tissue>
    </source>
</reference>
<dbReference type="InterPro" id="IPR013604">
    <property type="entry name" value="7TM_chemorcpt"/>
</dbReference>
<evidence type="ECO:0000256" key="2">
    <source>
        <dbReference type="ARBA" id="ARBA00022475"/>
    </source>
</evidence>
<gene>
    <name evidence="7" type="ORF">Dbus_chrXg1226</name>
</gene>
<keyword evidence="5 6" id="KW-0472">Membrane</keyword>
<comment type="similarity">
    <text evidence="6">Belongs to the insect chemoreceptor superfamily. Gustatory receptor (GR) family.</text>
</comment>
<keyword evidence="3 6" id="KW-0812">Transmembrane</keyword>
<comment type="function">
    <text evidence="6">Gustatory receptor which mediates acceptance or avoidance behavior, depending on its substrates.</text>
</comment>